<comment type="caution">
    <text evidence="2">The sequence shown here is derived from an EMBL/GenBank/DDBJ whole genome shotgun (WGS) entry which is preliminary data.</text>
</comment>
<organism evidence="2 3">
    <name type="scientific">Hydrogenothermus marinus</name>
    <dbReference type="NCBI Taxonomy" id="133270"/>
    <lineage>
        <taxon>Bacteria</taxon>
        <taxon>Pseudomonadati</taxon>
        <taxon>Aquificota</taxon>
        <taxon>Aquificia</taxon>
        <taxon>Aquificales</taxon>
        <taxon>Hydrogenothermaceae</taxon>
        <taxon>Hydrogenothermus</taxon>
    </lineage>
</organism>
<keyword evidence="1" id="KW-0812">Transmembrane</keyword>
<sequence length="1335" mass="152992">MRRIVNKSVPVFIFISFISLLILTGIFITKNYKKVLSSLGIDIVDNCKYENKKLVCDYINITTKRAKVNIKNLSLEIYLRKFFSDEKFIFLNAGNIDISIKKEKLSKKQKNFNIQKLKKYLKYAFFLISRSEITIKNLNLVSKNNKLFQIKNFSIQNKSNNIYSLKTFEIIYNKQKFIVKKLSASIDPNENLLNINSLKFKGFNTDFTILGSIALNGKINLKTKTDTKNYTYENINVKNLKTETNITGNIYKNLSLNTDFDLEKGLYTKNDISLDNLKGNTDIKISNLDINNISTAKIFFVINSTLKEIVSKKNNILVKNIKINTKGNLNKNLTGYLALSSKKNSFDKYRLTDLSLNTDYNIDLKSKSIYTKNNLKANNLGSADFSIPSINSDFSFNYDNKISSEGNFSIDGIIGKFSFKEDNLNISTDKFKLSKVLSFIKRKVDKNLKYINADLALNLNIDLKNKVLIANQNLENIDLFGIKYNKGNGFLQIDLDTKNAYYSYNLFNNIGFLKLNGSLEDDNIIQSSVDFKNLDISNLVYLKGKNLSAVLSGTGKIYGSLTNPKVNISGKTHLFKYKTITLKNLDFDFNYKNFVMNIDAKRKDIYTKAIVGINEFFIDLRLNLKDFDGNTVYSYLKSIQKEIFENFKPEKVSGNIRAVYRDNNYFVDIDIPKAYVNINLINNVFFAKIKGYISSNQRKLYIVAKKDDFIYKNFNIKNVVAKIELIDSNLSIDLKGEKSKNLNDFSLDYSINLNLKNKNIQGTGYAYLEKDIYSLLLKDKISGKYDDFSGTIDYEFKGKKIISKSTVNLNYKKALNSHLINLTAQIIPAEFQNKIKIYLQNLNYDINIKNSKFDSYLYVDKIFAFFSKNKIINIDGFLSKIDNNEIYIYKTYFNGFAKGTIDYAVYNFNTQNLDIYSKGSLNKDVLSKLIQVASIYGNINYTLFYKGNVKKFLENAQIKIQSKDLKLKSNYIFGYIKVKELFGIYNNGKLKLHLSGKNSYFTFNENKINADFTSYPLKGYLEGVFKTQFLPVKYLNIFKGNINTDIFINLKDKRKIEGKVELSGQANLEKDSSIFSKKENKETKENLEKPIYLNIELSSYIPIYIYGNWGKAYAELKGKLTGTLKNPVFNGEIDIIYGKISYFKNNYNIDFANIKIIDNIPYINARLSTVVSNVYIFVNITGSLPDDIQLNFSSNPPKSKEELMTILLLKNTPGTLENFPVFGALGKLIYSILPLQKILPSYDDSAGFLGTGFEVSIAPKYSPTQGIVASIYAKKSLTRRLFLAISRPIYEGQQTDIIGWYEVGIKLTEYISLVGKKYENNQNELNIIFSLPFDF</sequence>
<feature type="transmembrane region" description="Helical" evidence="1">
    <location>
        <begin position="9"/>
        <end position="28"/>
    </location>
</feature>
<evidence type="ECO:0000313" key="2">
    <source>
        <dbReference type="EMBL" id="RMA96983.1"/>
    </source>
</evidence>
<keyword evidence="1" id="KW-1133">Transmembrane helix</keyword>
<accession>A0A3M0BHT1</accession>
<gene>
    <name evidence="2" type="ORF">CLV39_0635</name>
</gene>
<evidence type="ECO:0008006" key="4">
    <source>
        <dbReference type="Google" id="ProtNLM"/>
    </source>
</evidence>
<keyword evidence="1" id="KW-0472">Membrane</keyword>
<reference evidence="2 3" key="1">
    <citation type="submission" date="2018-10" db="EMBL/GenBank/DDBJ databases">
        <title>Genomic Encyclopedia of Archaeal and Bacterial Type Strains, Phase II (KMG-II): from individual species to whole genera.</title>
        <authorList>
            <person name="Goeker M."/>
        </authorList>
    </citation>
    <scope>NUCLEOTIDE SEQUENCE [LARGE SCALE GENOMIC DNA]</scope>
    <source>
        <strain evidence="2 3">VM1</strain>
    </source>
</reference>
<dbReference type="Proteomes" id="UP000280842">
    <property type="component" value="Unassembled WGS sequence"/>
</dbReference>
<evidence type="ECO:0000256" key="1">
    <source>
        <dbReference type="SAM" id="Phobius"/>
    </source>
</evidence>
<dbReference type="EMBL" id="REFO01000011">
    <property type="protein sequence ID" value="RMA96983.1"/>
    <property type="molecule type" value="Genomic_DNA"/>
</dbReference>
<keyword evidence="3" id="KW-1185">Reference proteome</keyword>
<evidence type="ECO:0000313" key="3">
    <source>
        <dbReference type="Proteomes" id="UP000280842"/>
    </source>
</evidence>
<protein>
    <recommendedName>
        <fullName evidence="4">Autotransporter translocation and assembly factor TamB</fullName>
    </recommendedName>
</protein>
<proteinExistence type="predicted"/>
<name>A0A3M0BHT1_9AQUI</name>